<accession>A0A0A9XP20</accession>
<keyword evidence="2" id="KW-1133">Transmembrane helix</keyword>
<feature type="transmembrane region" description="Helical" evidence="2">
    <location>
        <begin position="243"/>
        <end position="267"/>
    </location>
</feature>
<dbReference type="EMBL" id="GBRD01008477">
    <property type="protein sequence ID" value="JAG57344.1"/>
    <property type="molecule type" value="Transcribed_RNA"/>
</dbReference>
<evidence type="ECO:0000313" key="4">
    <source>
        <dbReference type="EMBL" id="JAG57344.1"/>
    </source>
</evidence>
<proteinExistence type="predicted"/>
<reference evidence="3" key="1">
    <citation type="journal article" date="2014" name="PLoS ONE">
        <title>Transcriptome-Based Identification of ABC Transporters in the Western Tarnished Plant Bug Lygus hesperus.</title>
        <authorList>
            <person name="Hull J.J."/>
            <person name="Chaney K."/>
            <person name="Geib S.M."/>
            <person name="Fabrick J.A."/>
            <person name="Brent C.S."/>
            <person name="Walsh D."/>
            <person name="Lavine L.C."/>
        </authorList>
    </citation>
    <scope>NUCLEOTIDE SEQUENCE</scope>
</reference>
<name>A0A0A9XP20_LYGHE</name>
<reference evidence="4" key="3">
    <citation type="submission" date="2014-09" db="EMBL/GenBank/DDBJ databases">
        <authorList>
            <person name="Magalhaes I.L.F."/>
            <person name="Oliveira U."/>
            <person name="Santos F.R."/>
            <person name="Vidigal T.H.D.A."/>
            <person name="Brescovit A.D."/>
            <person name="Santos A.J."/>
        </authorList>
    </citation>
    <scope>NUCLEOTIDE SEQUENCE</scope>
</reference>
<sequence>MLGNCIAELIKVGPVPFLVSFGFVACGVMTVFALEDIYTLYIGPQPFGPTFKCECVLEQINLCHRSVKYIVQYAACCHVCEESIVSKTKRTKENCAAEYQLCRQKNYFEQHYEDCLQCIAATARYRSTTHPPFVTTTKTTTTPKSVVPQLPDCMSHCLNMTDSTNASCHTKCYKLYGDEVGPDPDTGKIPHDGPFDIPLKVEICYLLALHSLQSISYFTIAVVVLISAIVYKRGEKPKWYPRVLKIWFGFGIFILSFLYLLCGAFLLPTKSGLYFLEGLMAHTFLLLLGFWELEDYNRKNMASTPSGSASNLTDKKENKKKEPGSSTNI</sequence>
<feature type="compositionally biased region" description="Basic and acidic residues" evidence="1">
    <location>
        <begin position="313"/>
        <end position="323"/>
    </location>
</feature>
<feature type="region of interest" description="Disordered" evidence="1">
    <location>
        <begin position="302"/>
        <end position="329"/>
    </location>
</feature>
<feature type="transmembrane region" description="Helical" evidence="2">
    <location>
        <begin position="273"/>
        <end position="291"/>
    </location>
</feature>
<evidence type="ECO:0000256" key="1">
    <source>
        <dbReference type="SAM" id="MobiDB-lite"/>
    </source>
</evidence>
<feature type="compositionally biased region" description="Polar residues" evidence="1">
    <location>
        <begin position="302"/>
        <end position="312"/>
    </location>
</feature>
<protein>
    <submittedName>
        <fullName evidence="3">DNA translocase FtsK</fullName>
    </submittedName>
</protein>
<organism evidence="3">
    <name type="scientific">Lygus hesperus</name>
    <name type="common">Western plant bug</name>
    <dbReference type="NCBI Taxonomy" id="30085"/>
    <lineage>
        <taxon>Eukaryota</taxon>
        <taxon>Metazoa</taxon>
        <taxon>Ecdysozoa</taxon>
        <taxon>Arthropoda</taxon>
        <taxon>Hexapoda</taxon>
        <taxon>Insecta</taxon>
        <taxon>Pterygota</taxon>
        <taxon>Neoptera</taxon>
        <taxon>Paraneoptera</taxon>
        <taxon>Hemiptera</taxon>
        <taxon>Heteroptera</taxon>
        <taxon>Panheteroptera</taxon>
        <taxon>Cimicomorpha</taxon>
        <taxon>Miridae</taxon>
        <taxon>Mirini</taxon>
        <taxon>Lygus</taxon>
    </lineage>
</organism>
<feature type="transmembrane region" description="Helical" evidence="2">
    <location>
        <begin position="214"/>
        <end position="231"/>
    </location>
</feature>
<reference evidence="3" key="2">
    <citation type="submission" date="2014-07" db="EMBL/GenBank/DDBJ databases">
        <authorList>
            <person name="Hull J."/>
        </authorList>
    </citation>
    <scope>NUCLEOTIDE SEQUENCE</scope>
</reference>
<dbReference type="AlphaFoldDB" id="A0A0A9XP20"/>
<dbReference type="EMBL" id="GBHO01021915">
    <property type="protein sequence ID" value="JAG21689.1"/>
    <property type="molecule type" value="Transcribed_RNA"/>
</dbReference>
<evidence type="ECO:0000256" key="2">
    <source>
        <dbReference type="SAM" id="Phobius"/>
    </source>
</evidence>
<evidence type="ECO:0000313" key="3">
    <source>
        <dbReference type="EMBL" id="JAG21689.1"/>
    </source>
</evidence>
<keyword evidence="2" id="KW-0472">Membrane</keyword>
<feature type="transmembrane region" description="Helical" evidence="2">
    <location>
        <begin position="12"/>
        <end position="34"/>
    </location>
</feature>
<keyword evidence="2" id="KW-0812">Transmembrane</keyword>
<gene>
    <name evidence="3" type="primary">ftsK_1</name>
    <name evidence="3" type="ORF">CM83_99095</name>
</gene>